<dbReference type="InterPro" id="IPR052735">
    <property type="entry name" value="NAD_biosynth-regulator"/>
</dbReference>
<comment type="caution">
    <text evidence="2">The sequence shown here is derived from an EMBL/GenBank/DDBJ whole genome shotgun (WGS) entry which is preliminary data.</text>
</comment>
<organism evidence="2 3">
    <name type="scientific">Corticibacter populi</name>
    <dbReference type="NCBI Taxonomy" id="1550736"/>
    <lineage>
        <taxon>Bacteria</taxon>
        <taxon>Pseudomonadati</taxon>
        <taxon>Pseudomonadota</taxon>
        <taxon>Betaproteobacteria</taxon>
        <taxon>Burkholderiales</taxon>
        <taxon>Comamonadaceae</taxon>
        <taxon>Corticibacter</taxon>
    </lineage>
</organism>
<dbReference type="InterPro" id="IPR027417">
    <property type="entry name" value="P-loop_NTPase"/>
</dbReference>
<dbReference type="GO" id="GO:0016779">
    <property type="term" value="F:nucleotidyltransferase activity"/>
    <property type="evidence" value="ECO:0007669"/>
    <property type="project" value="UniProtKB-KW"/>
</dbReference>
<keyword evidence="2" id="KW-0808">Transferase</keyword>
<dbReference type="AlphaFoldDB" id="A0A3M6QHP0"/>
<evidence type="ECO:0000259" key="1">
    <source>
        <dbReference type="Pfam" id="PF13521"/>
    </source>
</evidence>
<dbReference type="InterPro" id="IPR038727">
    <property type="entry name" value="NadR/Ttd14_AAA_dom"/>
</dbReference>
<dbReference type="OrthoDB" id="9151999at2"/>
<protein>
    <submittedName>
        <fullName evidence="2">Nicotinamide-nucleotide adenylyltransferase</fullName>
    </submittedName>
</protein>
<keyword evidence="3" id="KW-1185">Reference proteome</keyword>
<dbReference type="EMBL" id="RDQO01000008">
    <property type="protein sequence ID" value="RMX02614.1"/>
    <property type="molecule type" value="Genomic_DNA"/>
</dbReference>
<dbReference type="Proteomes" id="UP000278006">
    <property type="component" value="Unassembled WGS sequence"/>
</dbReference>
<dbReference type="PANTHER" id="PTHR37512">
    <property type="entry name" value="TRIFUNCTIONAL NAD BIOSYNTHESIS/REGULATOR PROTEIN NADR"/>
    <property type="match status" value="1"/>
</dbReference>
<dbReference type="Pfam" id="PF13521">
    <property type="entry name" value="AAA_28"/>
    <property type="match status" value="1"/>
</dbReference>
<feature type="domain" description="NadR/Ttd14 AAA" evidence="1">
    <location>
        <begin position="31"/>
        <end position="175"/>
    </location>
</feature>
<dbReference type="Gene3D" id="3.40.50.300">
    <property type="entry name" value="P-loop containing nucleotide triphosphate hydrolases"/>
    <property type="match status" value="1"/>
</dbReference>
<keyword evidence="2" id="KW-0548">Nucleotidyltransferase</keyword>
<dbReference type="SUPFAM" id="SSF52540">
    <property type="entry name" value="P-loop containing nucleoside triphosphate hydrolases"/>
    <property type="match status" value="1"/>
</dbReference>
<accession>A0A3M6QHP0</accession>
<evidence type="ECO:0000313" key="2">
    <source>
        <dbReference type="EMBL" id="RMX02614.1"/>
    </source>
</evidence>
<sequence length="204" mass="22120">MAPQAAPAGRAGRGMSMATSVPGMPPMAALVALVGAESTGKTTLAWQLAEHFGGLWVPEYLREFCDAHGRTPARNEQAHILQSQAAREDAARQRAQAQGLHWVFCDAPPLMTAVYSELVFGDTSLYAAARHRHRRYALTLLLENDLPWQADGLQRDGPQVREPVLALLERQLRGAIIADTLVRIGGQGAHRLRNAVQAVASMAE</sequence>
<gene>
    <name evidence="2" type="ORF">D8I35_18390</name>
</gene>
<dbReference type="PANTHER" id="PTHR37512:SF1">
    <property type="entry name" value="NADR_TTD14 AAA DOMAIN-CONTAINING PROTEIN"/>
    <property type="match status" value="1"/>
</dbReference>
<proteinExistence type="predicted"/>
<evidence type="ECO:0000313" key="3">
    <source>
        <dbReference type="Proteomes" id="UP000278006"/>
    </source>
</evidence>
<reference evidence="2 3" key="1">
    <citation type="submission" date="2018-10" db="EMBL/GenBank/DDBJ databases">
        <title>Draft genome of Cortibacter populi DSM10536.</title>
        <authorList>
            <person name="Bernier A.-M."/>
            <person name="Bernard K."/>
        </authorList>
    </citation>
    <scope>NUCLEOTIDE SEQUENCE [LARGE SCALE GENOMIC DNA]</scope>
    <source>
        <strain evidence="2 3">DSM 105136</strain>
    </source>
</reference>
<name>A0A3M6QHP0_9BURK</name>